<evidence type="ECO:0000313" key="2">
    <source>
        <dbReference type="Proteomes" id="UP000023152"/>
    </source>
</evidence>
<feature type="non-terminal residue" evidence="1">
    <location>
        <position position="157"/>
    </location>
</feature>
<comment type="caution">
    <text evidence="1">The sequence shown here is derived from an EMBL/GenBank/DDBJ whole genome shotgun (WGS) entry which is preliminary data.</text>
</comment>
<dbReference type="EMBL" id="ASPP01047554">
    <property type="protein sequence ID" value="ETN98129.1"/>
    <property type="molecule type" value="Genomic_DNA"/>
</dbReference>
<dbReference type="AlphaFoldDB" id="X6LBK5"/>
<protein>
    <submittedName>
        <fullName evidence="1">Uncharacterized protein</fullName>
    </submittedName>
</protein>
<proteinExistence type="predicted"/>
<name>X6LBK5_RETFI</name>
<reference evidence="1 2" key="1">
    <citation type="journal article" date="2013" name="Curr. Biol.">
        <title>The Genome of the Foraminiferan Reticulomyxa filosa.</title>
        <authorList>
            <person name="Glockner G."/>
            <person name="Hulsmann N."/>
            <person name="Schleicher M."/>
            <person name="Noegel A.A."/>
            <person name="Eichinger L."/>
            <person name="Gallinger C."/>
            <person name="Pawlowski J."/>
            <person name="Sierra R."/>
            <person name="Euteneuer U."/>
            <person name="Pillet L."/>
            <person name="Moustafa A."/>
            <person name="Platzer M."/>
            <person name="Groth M."/>
            <person name="Szafranski K."/>
            <person name="Schliwa M."/>
        </authorList>
    </citation>
    <scope>NUCLEOTIDE SEQUENCE [LARGE SCALE GENOMIC DNA]</scope>
</reference>
<keyword evidence="2" id="KW-1185">Reference proteome</keyword>
<gene>
    <name evidence="1" type="ORF">RFI_39388</name>
</gene>
<accession>X6LBK5</accession>
<evidence type="ECO:0000313" key="1">
    <source>
        <dbReference type="EMBL" id="ETN98129.1"/>
    </source>
</evidence>
<dbReference type="Proteomes" id="UP000023152">
    <property type="component" value="Unassembled WGS sequence"/>
</dbReference>
<sequence>MYPMKRIEYAIDYVKDKLIDKNGVIKMIDDESYETLLEEGATFLLGANQTELKETLTKNNLLYWAAGRNVTSMNIENSIKKKFDEGWYTMPFLIFRIFLLQGGASQMRLPKGSTFKQVYEKGVKELQVQLTTYWDYITVEEFKHKCPDLMDDWSCNV</sequence>
<organism evidence="1 2">
    <name type="scientific">Reticulomyxa filosa</name>
    <dbReference type="NCBI Taxonomy" id="46433"/>
    <lineage>
        <taxon>Eukaryota</taxon>
        <taxon>Sar</taxon>
        <taxon>Rhizaria</taxon>
        <taxon>Retaria</taxon>
        <taxon>Foraminifera</taxon>
        <taxon>Monothalamids</taxon>
        <taxon>Reticulomyxidae</taxon>
        <taxon>Reticulomyxa</taxon>
    </lineage>
</organism>